<evidence type="ECO:0000313" key="2">
    <source>
        <dbReference type="Proteomes" id="UP000602124"/>
    </source>
</evidence>
<dbReference type="AlphaFoldDB" id="A0A934IR65"/>
<proteinExistence type="predicted"/>
<accession>A0A934IR65</accession>
<dbReference type="EMBL" id="JAEKMH010000002">
    <property type="protein sequence ID" value="MBJ3785304.1"/>
    <property type="molecule type" value="Genomic_DNA"/>
</dbReference>
<keyword evidence="2" id="KW-1185">Reference proteome</keyword>
<reference evidence="1" key="1">
    <citation type="submission" date="2020-12" db="EMBL/GenBank/DDBJ databases">
        <title>Devosia sp. MSA67 isolated from Mo River.</title>
        <authorList>
            <person name="Ma F."/>
            <person name="Zi Z."/>
        </authorList>
    </citation>
    <scope>NUCLEOTIDE SEQUENCE</scope>
    <source>
        <strain evidence="1">MSA67</strain>
    </source>
</reference>
<organism evidence="1 2">
    <name type="scientific">Devosia sediminis</name>
    <dbReference type="NCBI Taxonomy" id="2798801"/>
    <lineage>
        <taxon>Bacteria</taxon>
        <taxon>Pseudomonadati</taxon>
        <taxon>Pseudomonadota</taxon>
        <taxon>Alphaproteobacteria</taxon>
        <taxon>Hyphomicrobiales</taxon>
        <taxon>Devosiaceae</taxon>
        <taxon>Devosia</taxon>
    </lineage>
</organism>
<dbReference type="RefSeq" id="WP_198876490.1">
    <property type="nucleotide sequence ID" value="NZ_JAEKMH010000002.1"/>
</dbReference>
<gene>
    <name evidence="1" type="ORF">JEQ47_11265</name>
</gene>
<name>A0A934IR65_9HYPH</name>
<evidence type="ECO:0000313" key="1">
    <source>
        <dbReference type="EMBL" id="MBJ3785304.1"/>
    </source>
</evidence>
<protein>
    <submittedName>
        <fullName evidence="1">DUF1579 domain-containing protein</fullName>
    </submittedName>
</protein>
<dbReference type="Proteomes" id="UP000602124">
    <property type="component" value="Unassembled WGS sequence"/>
</dbReference>
<sequence length="156" mass="18200">MRDPHDWDWLVGRWAVRHRKLRQRLIGSTDWYEFDGTCTNWPILGGAGNVDDNVFDAPEGRYRGVGLRTQDPETGLWAIWWLDSRVPDRLDTPVRGSFHNGVGTFTSEDAWDGTPILVRFQWSEITGTTARWEQAFSTDRAATWEVNWLMDFKRIE</sequence>
<comment type="caution">
    <text evidence="1">The sequence shown here is derived from an EMBL/GenBank/DDBJ whole genome shotgun (WGS) entry which is preliminary data.</text>
</comment>